<protein>
    <recommendedName>
        <fullName evidence="4">Collagen triple helix repeat protein</fullName>
    </recommendedName>
</protein>
<evidence type="ECO:0008006" key="4">
    <source>
        <dbReference type="Google" id="ProtNLM"/>
    </source>
</evidence>
<evidence type="ECO:0000256" key="1">
    <source>
        <dbReference type="SAM" id="MobiDB-lite"/>
    </source>
</evidence>
<feature type="compositionally biased region" description="Pro residues" evidence="1">
    <location>
        <begin position="206"/>
        <end position="220"/>
    </location>
</feature>
<evidence type="ECO:0000313" key="2">
    <source>
        <dbReference type="EMBL" id="WAJ24282.1"/>
    </source>
</evidence>
<dbReference type="Proteomes" id="UP001163115">
    <property type="component" value="Chromosome"/>
</dbReference>
<dbReference type="EMBL" id="CP113524">
    <property type="protein sequence ID" value="WAJ24282.1"/>
    <property type="molecule type" value="Genomic_DNA"/>
</dbReference>
<gene>
    <name evidence="2" type="ORF">OW255_01820</name>
</gene>
<accession>A0ABY7AFI5</accession>
<evidence type="ECO:0000313" key="3">
    <source>
        <dbReference type="Proteomes" id="UP001163115"/>
    </source>
</evidence>
<keyword evidence="3" id="KW-1185">Reference proteome</keyword>
<proteinExistence type="predicted"/>
<dbReference type="RefSeq" id="WP_268115432.1">
    <property type="nucleotide sequence ID" value="NZ_CP113524.1"/>
</dbReference>
<name>A0ABY7AFI5_9FIRM</name>
<feature type="region of interest" description="Disordered" evidence="1">
    <location>
        <begin position="128"/>
        <end position="223"/>
    </location>
</feature>
<organism evidence="2 3">
    <name type="scientific">Lacrimispora xylanolytica</name>
    <dbReference type="NCBI Taxonomy" id="29375"/>
    <lineage>
        <taxon>Bacteria</taxon>
        <taxon>Bacillati</taxon>
        <taxon>Bacillota</taxon>
        <taxon>Clostridia</taxon>
        <taxon>Lachnospirales</taxon>
        <taxon>Lachnospiraceae</taxon>
        <taxon>Lacrimispora</taxon>
    </lineage>
</organism>
<sequence>MPNNSDYTYGDDMGQMGQDMISGDIIPDGGPLESKDFIVQDLEYLQGMYPGYMKRLQEYVVSACDHLDYKNSPMYDEYPDRILINQICDSICSQILNDGILSEEEPEAGSEAPDSFQSTVEIEEWGEEAEELERLTKQNNSSWGPNPPWGPPWGPNPGPKRPWGPWGPPPGPKNPWGPWGPPPGKNPGCGNPWGPPCGKPWGPNQPWGPPWGPNWGPPGPKNNRWLTDVVSVLLVNEMHRRRCASGRCR</sequence>
<reference evidence="2" key="1">
    <citation type="submission" date="2022-11" db="EMBL/GenBank/DDBJ databases">
        <title>Lacrimispora xylanolytica sy1, complete genome.</title>
        <authorList>
            <person name="Choi S."/>
        </authorList>
    </citation>
    <scope>NUCLEOTIDE SEQUENCE</scope>
    <source>
        <strain evidence="2">Sy1</strain>
    </source>
</reference>
<feature type="compositionally biased region" description="Pro residues" evidence="1">
    <location>
        <begin position="145"/>
        <end position="185"/>
    </location>
</feature>